<evidence type="ECO:0000313" key="3">
    <source>
        <dbReference type="Proteomes" id="UP001159363"/>
    </source>
</evidence>
<dbReference type="EMBL" id="JARBHB010000008">
    <property type="protein sequence ID" value="KAJ8878088.1"/>
    <property type="molecule type" value="Genomic_DNA"/>
</dbReference>
<organism evidence="2 3">
    <name type="scientific">Dryococelus australis</name>
    <dbReference type="NCBI Taxonomy" id="614101"/>
    <lineage>
        <taxon>Eukaryota</taxon>
        <taxon>Metazoa</taxon>
        <taxon>Ecdysozoa</taxon>
        <taxon>Arthropoda</taxon>
        <taxon>Hexapoda</taxon>
        <taxon>Insecta</taxon>
        <taxon>Pterygota</taxon>
        <taxon>Neoptera</taxon>
        <taxon>Polyneoptera</taxon>
        <taxon>Phasmatodea</taxon>
        <taxon>Verophasmatodea</taxon>
        <taxon>Anareolatae</taxon>
        <taxon>Phasmatidae</taxon>
        <taxon>Eurycanthinae</taxon>
        <taxon>Dryococelus</taxon>
    </lineage>
</organism>
<dbReference type="PROSITE" id="PS00018">
    <property type="entry name" value="EF_HAND_1"/>
    <property type="match status" value="1"/>
</dbReference>
<keyword evidence="3" id="KW-1185">Reference proteome</keyword>
<keyword evidence="1" id="KW-1133">Transmembrane helix</keyword>
<keyword evidence="1" id="KW-0812">Transmembrane</keyword>
<reference evidence="2 3" key="1">
    <citation type="submission" date="2023-02" db="EMBL/GenBank/DDBJ databases">
        <title>LHISI_Scaffold_Assembly.</title>
        <authorList>
            <person name="Stuart O.P."/>
            <person name="Cleave R."/>
            <person name="Magrath M.J.L."/>
            <person name="Mikheyev A.S."/>
        </authorList>
    </citation>
    <scope>NUCLEOTIDE SEQUENCE [LARGE SCALE GENOMIC DNA]</scope>
    <source>
        <strain evidence="2">Daus_M_001</strain>
        <tissue evidence="2">Leg muscle</tissue>
    </source>
</reference>
<dbReference type="InterPro" id="IPR018247">
    <property type="entry name" value="EF_Hand_1_Ca_BS"/>
</dbReference>
<protein>
    <recommendedName>
        <fullName evidence="4">EF-hand domain-containing protein</fullName>
    </recommendedName>
</protein>
<sequence>MERQRKTGEPRENPPSIGIVRYDSYVLEYRDGPARNLTRVRQVRFPAVSLPYFRRRESCRTVPLVGGFSRGCPVSPDLSFQRCSIPTSLLHPYQLVGEKRGCSCLAAVCSGGAFPRRVARGTGGEKNCEVWSGERGGQGLPFFVSRNEEQRRESAPCTKTPSGVMGPWYPGKGHLSAMRTSCQTSFVLLFLLAAAALCLAAGPGSYQGQRSKTRSIRGFKNVALSTARGFGKRDGGADLVLDQDKTDRLVVDRGEALGASGVVLDRGRLGWVRAVRTKVTPTSVMRGEGVSQGNPQDRATFTNAHCKLEPFKSSTVAPIILRRLMNHFDALSVSSSRRIRCTKRDPITLYSISDQHLEGCDIHSGWIHWLDTIKFNEWTGNVIVKPRHIAPCPAQYYVDKRSLPVDWFVEELRTNPELARIIVHKFVDLDQDGELSAEELLRPVY</sequence>
<evidence type="ECO:0000313" key="2">
    <source>
        <dbReference type="EMBL" id="KAJ8878088.1"/>
    </source>
</evidence>
<accession>A0ABQ9H1C6</accession>
<proteinExistence type="predicted"/>
<evidence type="ECO:0000256" key="1">
    <source>
        <dbReference type="SAM" id="Phobius"/>
    </source>
</evidence>
<evidence type="ECO:0008006" key="4">
    <source>
        <dbReference type="Google" id="ProtNLM"/>
    </source>
</evidence>
<keyword evidence="1" id="KW-0472">Membrane</keyword>
<comment type="caution">
    <text evidence="2">The sequence shown here is derived from an EMBL/GenBank/DDBJ whole genome shotgun (WGS) entry which is preliminary data.</text>
</comment>
<dbReference type="Proteomes" id="UP001159363">
    <property type="component" value="Chromosome 7"/>
</dbReference>
<gene>
    <name evidence="2" type="ORF">PR048_022555</name>
</gene>
<feature type="transmembrane region" description="Helical" evidence="1">
    <location>
        <begin position="186"/>
        <end position="206"/>
    </location>
</feature>
<name>A0ABQ9H1C6_9NEOP</name>